<organism evidence="2 3">
    <name type="scientific">Paraburkholderia hospita</name>
    <dbReference type="NCBI Taxonomy" id="169430"/>
    <lineage>
        <taxon>Bacteria</taxon>
        <taxon>Pseudomonadati</taxon>
        <taxon>Pseudomonadota</taxon>
        <taxon>Betaproteobacteria</taxon>
        <taxon>Burkholderiales</taxon>
        <taxon>Burkholderiaceae</taxon>
        <taxon>Paraburkholderia</taxon>
    </lineage>
</organism>
<dbReference type="Proteomes" id="UP000004980">
    <property type="component" value="Unassembled WGS sequence"/>
</dbReference>
<accession>A0ABN0FKF5</accession>
<dbReference type="EMBL" id="AKAU01000103">
    <property type="protein sequence ID" value="EIM99267.1"/>
    <property type="molecule type" value="Genomic_DNA"/>
</dbReference>
<comment type="caution">
    <text evidence="2">The sequence shown here is derived from an EMBL/GenBank/DDBJ whole genome shotgun (WGS) entry which is preliminary data.</text>
</comment>
<keyword evidence="3" id="KW-1185">Reference proteome</keyword>
<sequence length="383" mass="42658">MNECAAQNIHRESHFRNNIVESMPFKIKNAFVFLLLGALNAAANAQTSAETEKQAYCQYVQDQADAERTLDTGVEGFGRLGQSDSNPSLKQVVVGLSKSLSRHLQGMSATRAAQLECELYSRTLNVDRFVKYGMPSIDRQVAIQQVADLKDVLDILNEEIASADKRLRSGNGTLSDLLTLRQQRDQVAAQYVTAKTEVASQPMPDVPPVDLKQAIAQIDETTLDLQDELNHKQKLQAWDVSLVGGMQKPISGTPMNSSTGYQPFVSVTFTYNLNAASYGRKLDSATRSLMTMRRQLNDELAQKVDGLQRSMAERLAVQQENLPQLLDEQNRLSDEYERLRALASPEALRIKSQIRVSLAMAAMKVHLARLQITLLSQNYAQDQ</sequence>
<evidence type="ECO:0000313" key="2">
    <source>
        <dbReference type="EMBL" id="EIM99267.1"/>
    </source>
</evidence>
<gene>
    <name evidence="2" type="ORF">WQE_19964</name>
</gene>
<keyword evidence="1" id="KW-0175">Coiled coil</keyword>
<reference evidence="2 3" key="1">
    <citation type="journal article" date="2012" name="J. Bacteriol.">
        <title>Draft Genome Sequence of the Soil Bacterium Burkholderia terrae Strain BS001, Which Interacts with Fungal Surface Structures.</title>
        <authorList>
            <person name="Nazir R."/>
            <person name="Hansen M.A."/>
            <person name="Sorensen S."/>
            <person name="van Elsas J.D."/>
        </authorList>
    </citation>
    <scope>NUCLEOTIDE SEQUENCE [LARGE SCALE GENOMIC DNA]</scope>
    <source>
        <strain evidence="2 3">BS001</strain>
    </source>
</reference>
<evidence type="ECO:0000313" key="3">
    <source>
        <dbReference type="Proteomes" id="UP000004980"/>
    </source>
</evidence>
<evidence type="ECO:0008006" key="4">
    <source>
        <dbReference type="Google" id="ProtNLM"/>
    </source>
</evidence>
<name>A0ABN0FKF5_9BURK</name>
<protein>
    <recommendedName>
        <fullName evidence="4">Outer membrane efflux protein</fullName>
    </recommendedName>
</protein>
<evidence type="ECO:0000256" key="1">
    <source>
        <dbReference type="SAM" id="Coils"/>
    </source>
</evidence>
<feature type="coiled-coil region" evidence="1">
    <location>
        <begin position="139"/>
        <end position="166"/>
    </location>
</feature>
<proteinExistence type="predicted"/>